<feature type="non-terminal residue" evidence="2">
    <location>
        <position position="261"/>
    </location>
</feature>
<dbReference type="AlphaFoldDB" id="A0AAV5W3Z7"/>
<protein>
    <submittedName>
        <fullName evidence="2">Uncharacterized protein</fullName>
    </submittedName>
</protein>
<dbReference type="Proteomes" id="UP001432322">
    <property type="component" value="Unassembled WGS sequence"/>
</dbReference>
<name>A0AAV5W3Z7_9BILA</name>
<feature type="compositionally biased region" description="Basic and acidic residues" evidence="1">
    <location>
        <begin position="121"/>
        <end position="130"/>
    </location>
</feature>
<sequence>MSIIFKIDNEYHVLNRDVVKRGSITLCGEKCVIDFFGVHREDAVYCEEGTRKALLKEVQKWESGEKTVDNQSKPSLSKLVIMAGGERVEVNQRAKRTSTKRIQFDASPAQMKKSRASSVGREQRKGEKGASVDTPHLQIKQEPIDDIDGEIAGTDQEASDSVKSHLVSRSINPIAPTGRSRREQRLDDRANRAVNVQVANPTPSPIDASLNGISNETTLILTAIREMRDDISSKILAVNGRLDDMGARIDSMEDLTDEIAD</sequence>
<proteinExistence type="predicted"/>
<evidence type="ECO:0000313" key="3">
    <source>
        <dbReference type="Proteomes" id="UP001432322"/>
    </source>
</evidence>
<evidence type="ECO:0000256" key="1">
    <source>
        <dbReference type="SAM" id="MobiDB-lite"/>
    </source>
</evidence>
<dbReference type="EMBL" id="BTSY01000005">
    <property type="protein sequence ID" value="GMT26557.1"/>
    <property type="molecule type" value="Genomic_DNA"/>
</dbReference>
<feature type="region of interest" description="Disordered" evidence="1">
    <location>
        <begin position="104"/>
        <end position="184"/>
    </location>
</feature>
<comment type="caution">
    <text evidence="2">The sequence shown here is derived from an EMBL/GenBank/DDBJ whole genome shotgun (WGS) entry which is preliminary data.</text>
</comment>
<evidence type="ECO:0000313" key="2">
    <source>
        <dbReference type="EMBL" id="GMT26557.1"/>
    </source>
</evidence>
<accession>A0AAV5W3Z7</accession>
<keyword evidence="3" id="KW-1185">Reference proteome</keyword>
<reference evidence="2" key="1">
    <citation type="submission" date="2023-10" db="EMBL/GenBank/DDBJ databases">
        <title>Genome assembly of Pristionchus species.</title>
        <authorList>
            <person name="Yoshida K."/>
            <person name="Sommer R.J."/>
        </authorList>
    </citation>
    <scope>NUCLEOTIDE SEQUENCE</scope>
    <source>
        <strain evidence="2">RS5133</strain>
    </source>
</reference>
<organism evidence="2 3">
    <name type="scientific">Pristionchus fissidentatus</name>
    <dbReference type="NCBI Taxonomy" id="1538716"/>
    <lineage>
        <taxon>Eukaryota</taxon>
        <taxon>Metazoa</taxon>
        <taxon>Ecdysozoa</taxon>
        <taxon>Nematoda</taxon>
        <taxon>Chromadorea</taxon>
        <taxon>Rhabditida</taxon>
        <taxon>Rhabditina</taxon>
        <taxon>Diplogasteromorpha</taxon>
        <taxon>Diplogasteroidea</taxon>
        <taxon>Neodiplogasteridae</taxon>
        <taxon>Pristionchus</taxon>
    </lineage>
</organism>
<gene>
    <name evidence="2" type="ORF">PFISCL1PPCAC_17854</name>
</gene>